<keyword evidence="15" id="KW-1185">Reference proteome</keyword>
<evidence type="ECO:0000259" key="13">
    <source>
        <dbReference type="SMART" id="SM01281"/>
    </source>
</evidence>
<evidence type="ECO:0000313" key="14">
    <source>
        <dbReference type="EMBL" id="CUS08816.1"/>
    </source>
</evidence>
<keyword evidence="6" id="KW-0805">Transcription regulation</keyword>
<evidence type="ECO:0000256" key="6">
    <source>
        <dbReference type="ARBA" id="ARBA00023015"/>
    </source>
</evidence>
<evidence type="ECO:0000256" key="9">
    <source>
        <dbReference type="ARBA" id="ARBA00023242"/>
    </source>
</evidence>
<evidence type="ECO:0000256" key="11">
    <source>
        <dbReference type="ARBA" id="ARBA00032010"/>
    </source>
</evidence>
<comment type="similarity">
    <text evidence="2">Belongs to the Mediator complex subunit 12 family.</text>
</comment>
<keyword evidence="7" id="KW-0010">Activator</keyword>
<feature type="compositionally biased region" description="Pro residues" evidence="12">
    <location>
        <begin position="45"/>
        <end position="58"/>
    </location>
</feature>
<keyword evidence="9" id="KW-0539">Nucleus</keyword>
<reference evidence="14" key="1">
    <citation type="submission" date="2015-10" db="EMBL/GenBank/DDBJ databases">
        <authorList>
            <person name="Regsiter A."/>
            <person name="william w."/>
        </authorList>
    </citation>
    <scope>NUCLEOTIDE SEQUENCE</scope>
    <source>
        <strain evidence="14">Montdore</strain>
    </source>
</reference>
<evidence type="ECO:0000256" key="7">
    <source>
        <dbReference type="ARBA" id="ARBA00023159"/>
    </source>
</evidence>
<proteinExistence type="inferred from homology"/>
<dbReference type="SMART" id="SM01281">
    <property type="entry name" value="Med12"/>
    <property type="match status" value="1"/>
</dbReference>
<evidence type="ECO:0000256" key="4">
    <source>
        <dbReference type="ARBA" id="ARBA00019622"/>
    </source>
</evidence>
<protein>
    <recommendedName>
        <fullName evidence="4">Mediator of RNA polymerase II transcription subunit 12</fullName>
    </recommendedName>
    <alternativeName>
        <fullName evidence="11">Mediator complex subunit 12</fullName>
    </alternativeName>
</protein>
<dbReference type="EMBL" id="LN891112">
    <property type="protein sequence ID" value="CUS08816.1"/>
    <property type="molecule type" value="Genomic_DNA"/>
</dbReference>
<feature type="region of interest" description="Disordered" evidence="12">
    <location>
        <begin position="168"/>
        <end position="229"/>
    </location>
</feature>
<dbReference type="GO" id="GO:0006357">
    <property type="term" value="P:regulation of transcription by RNA polymerase II"/>
    <property type="evidence" value="ECO:0007669"/>
    <property type="project" value="InterPro"/>
</dbReference>
<comment type="subunit">
    <text evidence="3">Component of the SRB8-11 complex, which itself associates with the Mediator complex.</text>
</comment>
<keyword evidence="5" id="KW-0678">Repressor</keyword>
<dbReference type="Pfam" id="PF25326">
    <property type="entry name" value="ARM_SRB8"/>
    <property type="match status" value="1"/>
</dbReference>
<dbReference type="GO" id="GO:0016592">
    <property type="term" value="C:mediator complex"/>
    <property type="evidence" value="ECO:0007669"/>
    <property type="project" value="InterPro"/>
</dbReference>
<dbReference type="Pfam" id="PF09497">
    <property type="entry name" value="Med12"/>
    <property type="match status" value="1"/>
</dbReference>
<dbReference type="Proteomes" id="UP001412239">
    <property type="component" value="Unassembled WGS sequence"/>
</dbReference>
<evidence type="ECO:0000256" key="2">
    <source>
        <dbReference type="ARBA" id="ARBA00010289"/>
    </source>
</evidence>
<feature type="region of interest" description="Disordered" evidence="12">
    <location>
        <begin position="1"/>
        <end position="84"/>
    </location>
</feature>
<evidence type="ECO:0000313" key="15">
    <source>
        <dbReference type="Proteomes" id="UP001412239"/>
    </source>
</evidence>
<dbReference type="InterPro" id="IPR019035">
    <property type="entry name" value="Mediator_Med12"/>
</dbReference>
<name>A0A292PMS7_9PEZI</name>
<feature type="compositionally biased region" description="Basic and acidic residues" evidence="12">
    <location>
        <begin position="67"/>
        <end position="77"/>
    </location>
</feature>
<evidence type="ECO:0000256" key="10">
    <source>
        <dbReference type="ARBA" id="ARBA00025661"/>
    </source>
</evidence>
<dbReference type="GO" id="GO:0003712">
    <property type="term" value="F:transcription coregulator activity"/>
    <property type="evidence" value="ECO:0007669"/>
    <property type="project" value="InterPro"/>
</dbReference>
<gene>
    <name evidence="14" type="ORF">GSTUAT00007101001</name>
</gene>
<comment type="function">
    <text evidence="10">Component of the SRB8-11 complex. The SRB8-11 complex is a regulatory module of the Mediator complex which is itself involved in regulation of basal and activated RNA polymerase II-dependent transcription. The SRB8-11 complex may be involved in the transcriptional repression of a subset of genes regulated by Mediator. It may inhibit the association of the Mediator complex with RNA polymerase II to form the holoenzyme complex.</text>
</comment>
<evidence type="ECO:0000256" key="12">
    <source>
        <dbReference type="SAM" id="MobiDB-lite"/>
    </source>
</evidence>
<sequence>MSNPQPWARSFRHAQTGPQPWGNQPGQDAQNSLARSSRLDVPNVVRPPPPARQPPPDPFVQQSHPRAITEKPLHIDLTDPNTPHFQRSLINTPKMDGVFNIPPVTPTTSEAPVVVEPVKPYDGALCSRSSVQNSRTRRRLKFAPQACPPASPQFIQPSKVYQGAKNALTPPALSRGNSSSRQKQIQPQASKSDFSKPNPRRDNKPKPYLLEAPPGALMFPSSRNHPEDHVTDAQARNGQYDKLYAVKGNVGLTSSSSHRYIVLTALQNEQASARSSLVPSLKGKSALPSLSSLFLTVLDKRQKYNRLTTPPTFKPPPRVTLPDMRREAWLRDLASPLVPLRRLSRTIPHGLKGPILLDQCAAKSIPTARAVWFARCVGANELRGLKRKGVGSFAVGSETKWLKEWTSQVMRFLERTISEFGSPSDLWKQKMVYAFIVPDNRWKRTFFGSHLAFRVRLSAHLFGENLLDRTLFLEWYLSYLETCSLDMLPIAYLLLSIYWDELLKTRRLGRRLAEALLGRAETILAAEDRETYAPLMQKLSVLLTEILFSHRESLIVSNSWESYQSILEACVDRRCSVVRSCLQNISQRNKNLLSPMQARQNASVSSGQRKLINMLDSIAMPYNVDEIWEKCCSLEVEEGHLVRCLCQWATTSLRVGKHRIYIVAGLLGCARQSGISVQDHLIGFLEGFGSNVKGSKDDVYLLVSELVRSRAFSVALYMKWLISRGVLAECTIAQESPCHIRLLAEVSVTSAPNHIRNLRSILLSNHGFSVEEEARSLEVSKQILSSKMPGIFYGDPRAGGSGEKFTHEELAYFGGLNRAVMYELGLWIRENVRKHVVKGAPVGRDNWRDLSVEVGITAVRTEEFVMMRQLLEMFKDFQILAEVVRMVTSSDSSATLSSAADTVSYNVEVFSSLGAIKGNLQLLYDRYRKLQVRRTLEKYVLVSLVDLASFPEAQADIRRELETELANYDKRFPRASVAYSPVSENMGDMFEHGTADSNEEIDRLLRNGATIDKHNLSRLFETIVSRMETSFDDRESVGVLSSSAAYLIKLRQFDPLVFDELMCGWVTRLLQSSSRPPLLQTLSVLVAGSCLQLDVIVQATLSVLRPQAKARPNPRQCCTFIISNPATGEIAAQTLDILVNDGTDGLSLSPLELYSLKRKRKLFALKFVDKFVQLIRQSIQICAVASNPDTKNRVRGLILSPPVLEFLRGLATAQPDTLISDIVEPLSKTGETSLLQWLRVLIDHLLDDQENGGLYPLSLPLELAVVVAYIGPDNTDLDPEVQVAHLIQYANDFSIGLCQLKMRIIFDAENKNTSTFRSSGEYTGGSENPLMKPFFQGIASTFKDRVTIWTDLVSVLNQECAYQLPVQIRGYAEELVLNSPTFPPVRLCLGPLEPSLAEGRESGETLARALLSVIEATAYSIPKQGIASIATLLVDKLNMIIQSITLQEDELEKAEHAAVPEVFWNDSLTESRCWLLLFLRMIVLHRAAFTSSKSGASDQGRLVVGLCTLLQHEFIQQDEDLFNFVFDVTSSFIDDLTEDTRLQIRRFAKAKCPTARMTYLVGGGEASGSILKATQRGKLVDFPVKPWERLAEPSPVIGENDTSISLTLFCTRKIRCARGDGGC</sequence>
<dbReference type="PANTHER" id="PTHR46567">
    <property type="entry name" value="MEDIATOR OF RNA POLYMERASE II TRANSCRIPTION SUBUNIT 12"/>
    <property type="match status" value="1"/>
</dbReference>
<feature type="domain" description="Mediator complex subunit Med12" evidence="13">
    <location>
        <begin position="312"/>
        <end position="375"/>
    </location>
</feature>
<evidence type="ECO:0000256" key="3">
    <source>
        <dbReference type="ARBA" id="ARBA00011629"/>
    </source>
</evidence>
<evidence type="ECO:0000256" key="8">
    <source>
        <dbReference type="ARBA" id="ARBA00023163"/>
    </source>
</evidence>
<dbReference type="InterPro" id="IPR057344">
    <property type="entry name" value="ARM_SRB8"/>
</dbReference>
<comment type="subcellular location">
    <subcellularLocation>
        <location evidence="1">Nucleus</location>
    </subcellularLocation>
</comment>
<evidence type="ECO:0000256" key="5">
    <source>
        <dbReference type="ARBA" id="ARBA00022491"/>
    </source>
</evidence>
<accession>A0A292PMS7</accession>
<dbReference type="PANTHER" id="PTHR46567:SF1">
    <property type="entry name" value="MEDIATOR OF RNA POLYMERASE II TRANSCRIPTION SUBUNIT 12"/>
    <property type="match status" value="1"/>
</dbReference>
<feature type="compositionally biased region" description="Polar residues" evidence="12">
    <location>
        <begin position="16"/>
        <end position="35"/>
    </location>
</feature>
<feature type="compositionally biased region" description="Polar residues" evidence="12">
    <location>
        <begin position="175"/>
        <end position="192"/>
    </location>
</feature>
<keyword evidence="8" id="KW-0804">Transcription</keyword>
<organism evidence="14 15">
    <name type="scientific">Tuber aestivum</name>
    <name type="common">summer truffle</name>
    <dbReference type="NCBI Taxonomy" id="59557"/>
    <lineage>
        <taxon>Eukaryota</taxon>
        <taxon>Fungi</taxon>
        <taxon>Dikarya</taxon>
        <taxon>Ascomycota</taxon>
        <taxon>Pezizomycotina</taxon>
        <taxon>Pezizomycetes</taxon>
        <taxon>Pezizales</taxon>
        <taxon>Tuberaceae</taxon>
        <taxon>Tuber</taxon>
    </lineage>
</organism>
<evidence type="ECO:0000256" key="1">
    <source>
        <dbReference type="ARBA" id="ARBA00004123"/>
    </source>
</evidence>